<organism evidence="1">
    <name type="scientific">marine sediment metagenome</name>
    <dbReference type="NCBI Taxonomy" id="412755"/>
    <lineage>
        <taxon>unclassified sequences</taxon>
        <taxon>metagenomes</taxon>
        <taxon>ecological metagenomes</taxon>
    </lineage>
</organism>
<feature type="non-terminal residue" evidence="1">
    <location>
        <position position="1"/>
    </location>
</feature>
<name>A0A0F8YPW3_9ZZZZ</name>
<accession>A0A0F8YPW3</accession>
<reference evidence="1" key="1">
    <citation type="journal article" date="2015" name="Nature">
        <title>Complex archaea that bridge the gap between prokaryotes and eukaryotes.</title>
        <authorList>
            <person name="Spang A."/>
            <person name="Saw J.H."/>
            <person name="Jorgensen S.L."/>
            <person name="Zaremba-Niedzwiedzka K."/>
            <person name="Martijn J."/>
            <person name="Lind A.E."/>
            <person name="van Eijk R."/>
            <person name="Schleper C."/>
            <person name="Guy L."/>
            <person name="Ettema T.J."/>
        </authorList>
    </citation>
    <scope>NUCLEOTIDE SEQUENCE</scope>
</reference>
<dbReference type="EMBL" id="LAZR01055693">
    <property type="protein sequence ID" value="KKK75805.1"/>
    <property type="molecule type" value="Genomic_DNA"/>
</dbReference>
<comment type="caution">
    <text evidence="1">The sequence shown here is derived from an EMBL/GenBank/DDBJ whole genome shotgun (WGS) entry which is preliminary data.</text>
</comment>
<dbReference type="AlphaFoldDB" id="A0A0F8YPW3"/>
<gene>
    <name evidence="1" type="ORF">LCGC14_2870060</name>
</gene>
<evidence type="ECO:0000313" key="1">
    <source>
        <dbReference type="EMBL" id="KKK75805.1"/>
    </source>
</evidence>
<proteinExistence type="predicted"/>
<sequence length="166" mass="18031">ANRDQDHSRRLMAGAPLELLYRLTARDQAFPHWGPFQASVALTPVVAFRVETEIETWDAVAPPEGTVLFVTRMVIRARSQAGTNISSVGIELVNRNTGVTVSTPLIASEVLANGVSADAFDNFDFAVLIGRFFIRGFAIFSLGSLLHVGELEVLGYVLPQGEIGFN</sequence>
<protein>
    <submittedName>
        <fullName evidence="1">Uncharacterized protein</fullName>
    </submittedName>
</protein>